<proteinExistence type="inferred from homology"/>
<evidence type="ECO:0000256" key="6">
    <source>
        <dbReference type="ARBA" id="ARBA00023136"/>
    </source>
</evidence>
<dbReference type="PANTHER" id="PTHR13254">
    <property type="entry name" value="GOLGI AUTOANTIGEN, GOLGIN SUBFAMILY A, 7"/>
    <property type="match status" value="1"/>
</dbReference>
<dbReference type="PANTHER" id="PTHR13254:SF0">
    <property type="entry name" value="GOLGIN SUBFAMILY A MEMBER 7_ERF4 DOMAIN-CONTAINING PROTEIN"/>
    <property type="match status" value="1"/>
</dbReference>
<reference evidence="9" key="1">
    <citation type="submission" date="2023-06" db="EMBL/GenBank/DDBJ databases">
        <title>Draft genome of Marssonina rosae.</title>
        <authorList>
            <person name="Cheng Q."/>
        </authorList>
    </citation>
    <scope>NUCLEOTIDE SEQUENCE</scope>
    <source>
        <strain evidence="9">R4</strain>
    </source>
</reference>
<keyword evidence="6" id="KW-0472">Membrane</keyword>
<feature type="compositionally biased region" description="Polar residues" evidence="7">
    <location>
        <begin position="532"/>
        <end position="541"/>
    </location>
</feature>
<dbReference type="InterPro" id="IPR051371">
    <property type="entry name" value="Ras_palmitoyltransferase"/>
</dbReference>
<feature type="compositionally biased region" description="Basic and acidic residues" evidence="7">
    <location>
        <begin position="49"/>
        <end position="58"/>
    </location>
</feature>
<dbReference type="EMBL" id="JAUBYV010000001">
    <property type="protein sequence ID" value="KAK2630259.1"/>
    <property type="molecule type" value="Genomic_DNA"/>
</dbReference>
<feature type="region of interest" description="Disordered" evidence="7">
    <location>
        <begin position="532"/>
        <end position="573"/>
    </location>
</feature>
<comment type="similarity">
    <text evidence="2">Belongs to the ERF4 family.</text>
</comment>
<dbReference type="Pfam" id="PF10256">
    <property type="entry name" value="Erf4"/>
    <property type="match status" value="1"/>
</dbReference>
<dbReference type="InterPro" id="IPR019383">
    <property type="entry name" value="Golgin_A_7/ERF4"/>
</dbReference>
<feature type="compositionally biased region" description="Polar residues" evidence="7">
    <location>
        <begin position="211"/>
        <end position="230"/>
    </location>
</feature>
<evidence type="ECO:0000313" key="9">
    <source>
        <dbReference type="EMBL" id="KAK2630259.1"/>
    </source>
</evidence>
<name>A0AAD9WI02_9HELO</name>
<dbReference type="GO" id="GO:0006612">
    <property type="term" value="P:protein targeting to membrane"/>
    <property type="evidence" value="ECO:0007669"/>
    <property type="project" value="TreeGrafter"/>
</dbReference>
<comment type="caution">
    <text evidence="9">The sequence shown here is derived from an EMBL/GenBank/DDBJ whole genome shotgun (WGS) entry which is preliminary data.</text>
</comment>
<evidence type="ECO:0000256" key="5">
    <source>
        <dbReference type="ARBA" id="ARBA00022824"/>
    </source>
</evidence>
<gene>
    <name evidence="9" type="ORF">QTJ16_001079</name>
</gene>
<keyword evidence="10" id="KW-1185">Reference proteome</keyword>
<feature type="region of interest" description="Disordered" evidence="7">
    <location>
        <begin position="29"/>
        <end position="58"/>
    </location>
</feature>
<feature type="region of interest" description="Disordered" evidence="7">
    <location>
        <begin position="77"/>
        <end position="179"/>
    </location>
</feature>
<sequence>MNSSWNPEPATTLLQQNFVRSALAPLGLNTSTTSTPAPAALAPQHRRASSHEFSRREAKVVAPGIATSTLTLNPRIPLASFQPTSSPSIKSSGPEPHAPVTSPTRWSLRNALVGGPDFASPLRSRSGTGGSSISRGRPRGPSLWNPSNSTPRGASQRADTRTRERSPEQRVIAIPLNHPDIESPRRVAAAAGGAYPLLTLPEQRQKRHSESTGASLQVGQSGSPTGTNGTIPLPPSPSIESPRRRGGELSPKLGAGRGKAVGKRRKDILIQIEKRPATPYRTRAPTITDIDSESPTLSSDQRRGKPNMSGDLERGQDHLGEYEAAGTSNMPNTGSHASFQSGIGAAMSDNSSIVGSDGPPMNPADEWGPQHPCFPHVNNHVPLSSSLYQSTRIIRIRRDWMVEGDLAPTFSNLYPEILEPAGVSEQEFRALIERVNTELIAAFSPYSIRNIVDGILGLLTGWFWDDTGLTAVKSRLRRVELYLEEWNREMEGRSKEEPERAPRVVPLRRTGYMNVGLHPACDETRKLILDSSTFKSPTQKSTTRHQTWKIAQPRGVRGTRNQPHHSRQATDRF</sequence>
<evidence type="ECO:0000256" key="7">
    <source>
        <dbReference type="SAM" id="MobiDB-lite"/>
    </source>
</evidence>
<organism evidence="9 10">
    <name type="scientific">Diplocarpon rosae</name>
    <dbReference type="NCBI Taxonomy" id="946125"/>
    <lineage>
        <taxon>Eukaryota</taxon>
        <taxon>Fungi</taxon>
        <taxon>Dikarya</taxon>
        <taxon>Ascomycota</taxon>
        <taxon>Pezizomycotina</taxon>
        <taxon>Leotiomycetes</taxon>
        <taxon>Helotiales</taxon>
        <taxon>Drepanopezizaceae</taxon>
        <taxon>Diplocarpon</taxon>
    </lineage>
</organism>
<dbReference type="GO" id="GO:0031211">
    <property type="term" value="C:endoplasmic reticulum palmitoyltransferase complex"/>
    <property type="evidence" value="ECO:0007669"/>
    <property type="project" value="TreeGrafter"/>
</dbReference>
<protein>
    <recommendedName>
        <fullName evidence="4">Ras modification protein ERF4</fullName>
    </recommendedName>
</protein>
<comment type="subcellular location">
    <subcellularLocation>
        <location evidence="1">Endoplasmic reticulum membrane</location>
        <topology evidence="1">Peripheral membrane protein</topology>
    </subcellularLocation>
</comment>
<evidence type="ECO:0000313" key="10">
    <source>
        <dbReference type="Proteomes" id="UP001285354"/>
    </source>
</evidence>
<dbReference type="AlphaFoldDB" id="A0AAD9WI02"/>
<feature type="compositionally biased region" description="Low complexity" evidence="7">
    <location>
        <begin position="120"/>
        <end position="142"/>
    </location>
</feature>
<evidence type="ECO:0000256" key="4">
    <source>
        <dbReference type="ARBA" id="ARBA00018463"/>
    </source>
</evidence>
<dbReference type="GO" id="GO:0005789">
    <property type="term" value="C:endoplasmic reticulum membrane"/>
    <property type="evidence" value="ECO:0007669"/>
    <property type="project" value="UniProtKB-SubCell"/>
</dbReference>
<feature type="compositionally biased region" description="Basic and acidic residues" evidence="7">
    <location>
        <begin position="311"/>
        <end position="321"/>
    </location>
</feature>
<evidence type="ECO:0000256" key="2">
    <source>
        <dbReference type="ARBA" id="ARBA00007732"/>
    </source>
</evidence>
<feature type="compositionally biased region" description="Polar residues" evidence="7">
    <location>
        <begin position="144"/>
        <end position="153"/>
    </location>
</feature>
<keyword evidence="5" id="KW-0256">Endoplasmic reticulum</keyword>
<evidence type="ECO:0000256" key="1">
    <source>
        <dbReference type="ARBA" id="ARBA00004406"/>
    </source>
</evidence>
<comment type="subunit">
    <text evidence="3">Interacts with ERF2.</text>
</comment>
<feature type="domain" description="Golgin subfamily A member 7/ERF4" evidence="8">
    <location>
        <begin position="393"/>
        <end position="515"/>
    </location>
</feature>
<dbReference type="Proteomes" id="UP001285354">
    <property type="component" value="Unassembled WGS sequence"/>
</dbReference>
<feature type="compositionally biased region" description="Polar residues" evidence="7">
    <location>
        <begin position="81"/>
        <end position="91"/>
    </location>
</feature>
<feature type="compositionally biased region" description="Basic and acidic residues" evidence="7">
    <location>
        <begin position="158"/>
        <end position="168"/>
    </location>
</feature>
<accession>A0AAD9WI02</accession>
<feature type="compositionally biased region" description="Polar residues" evidence="7">
    <location>
        <begin position="326"/>
        <end position="341"/>
    </location>
</feature>
<feature type="compositionally biased region" description="Low complexity" evidence="7">
    <location>
        <begin position="30"/>
        <end position="43"/>
    </location>
</feature>
<feature type="region of interest" description="Disordered" evidence="7">
    <location>
        <begin position="203"/>
        <end position="366"/>
    </location>
</feature>
<evidence type="ECO:0000256" key="3">
    <source>
        <dbReference type="ARBA" id="ARBA00011396"/>
    </source>
</evidence>
<evidence type="ECO:0000259" key="8">
    <source>
        <dbReference type="Pfam" id="PF10256"/>
    </source>
</evidence>